<dbReference type="Proteomes" id="UP001055879">
    <property type="component" value="Linkage Group LG05"/>
</dbReference>
<reference evidence="2" key="1">
    <citation type="journal article" date="2022" name="Mol. Ecol. Resour.">
        <title>The genomes of chicory, endive, great burdock and yacon provide insights into Asteraceae palaeo-polyploidization history and plant inulin production.</title>
        <authorList>
            <person name="Fan W."/>
            <person name="Wang S."/>
            <person name="Wang H."/>
            <person name="Wang A."/>
            <person name="Jiang F."/>
            <person name="Liu H."/>
            <person name="Zhao H."/>
            <person name="Xu D."/>
            <person name="Zhang Y."/>
        </authorList>
    </citation>
    <scope>NUCLEOTIDE SEQUENCE [LARGE SCALE GENOMIC DNA]</scope>
    <source>
        <strain evidence="2">cv. Niubang</strain>
    </source>
</reference>
<reference evidence="1 2" key="2">
    <citation type="journal article" date="2022" name="Mol. Ecol. Resour.">
        <title>The genomes of chicory, endive, great burdock and yacon provide insights into Asteraceae paleo-polyploidization history and plant inulin production.</title>
        <authorList>
            <person name="Fan W."/>
            <person name="Wang S."/>
            <person name="Wang H."/>
            <person name="Wang A."/>
            <person name="Jiang F."/>
            <person name="Liu H."/>
            <person name="Zhao H."/>
            <person name="Xu D."/>
            <person name="Zhang Y."/>
        </authorList>
    </citation>
    <scope>NUCLEOTIDE SEQUENCE [LARGE SCALE GENOMIC DNA]</scope>
    <source>
        <strain evidence="2">cv. Niubang</strain>
    </source>
</reference>
<accession>A0ACB9C202</accession>
<dbReference type="EMBL" id="CM042051">
    <property type="protein sequence ID" value="KAI3728229.1"/>
    <property type="molecule type" value="Genomic_DNA"/>
</dbReference>
<gene>
    <name evidence="1" type="ORF">L6452_16862</name>
</gene>
<keyword evidence="2" id="KW-1185">Reference proteome</keyword>
<name>A0ACB9C202_ARCLA</name>
<sequence length="106" mass="12597">MLLMKNSCLMKSQHFIMLSVAIFHRHQNHLLLAGQLFLHPPPRISTLCTEPRYPESNLYKYHEFFRAAEDYAKVKMFFVIVLRIHTISHQRVKFIVVGIGFDWIHC</sequence>
<protein>
    <submittedName>
        <fullName evidence="1">Uncharacterized protein</fullName>
    </submittedName>
</protein>
<proteinExistence type="predicted"/>
<evidence type="ECO:0000313" key="2">
    <source>
        <dbReference type="Proteomes" id="UP001055879"/>
    </source>
</evidence>
<comment type="caution">
    <text evidence="1">The sequence shown here is derived from an EMBL/GenBank/DDBJ whole genome shotgun (WGS) entry which is preliminary data.</text>
</comment>
<evidence type="ECO:0000313" key="1">
    <source>
        <dbReference type="EMBL" id="KAI3728229.1"/>
    </source>
</evidence>
<organism evidence="1 2">
    <name type="scientific">Arctium lappa</name>
    <name type="common">Greater burdock</name>
    <name type="synonym">Lappa major</name>
    <dbReference type="NCBI Taxonomy" id="4217"/>
    <lineage>
        <taxon>Eukaryota</taxon>
        <taxon>Viridiplantae</taxon>
        <taxon>Streptophyta</taxon>
        <taxon>Embryophyta</taxon>
        <taxon>Tracheophyta</taxon>
        <taxon>Spermatophyta</taxon>
        <taxon>Magnoliopsida</taxon>
        <taxon>eudicotyledons</taxon>
        <taxon>Gunneridae</taxon>
        <taxon>Pentapetalae</taxon>
        <taxon>asterids</taxon>
        <taxon>campanulids</taxon>
        <taxon>Asterales</taxon>
        <taxon>Asteraceae</taxon>
        <taxon>Carduoideae</taxon>
        <taxon>Cardueae</taxon>
        <taxon>Arctiinae</taxon>
        <taxon>Arctium</taxon>
    </lineage>
</organism>